<comment type="similarity">
    <text evidence="1">Belongs to the palmitoyl-protein thioesterase family.</text>
</comment>
<dbReference type="GO" id="GO:0008474">
    <property type="term" value="F:palmitoyl-(protein) hydrolase activity"/>
    <property type="evidence" value="ECO:0007669"/>
    <property type="project" value="UniProtKB-EC"/>
</dbReference>
<accession>A0A177WJH7</accession>
<evidence type="ECO:0000256" key="9">
    <source>
        <dbReference type="SAM" id="SignalP"/>
    </source>
</evidence>
<dbReference type="Pfam" id="PF02089">
    <property type="entry name" value="Palm_thioest"/>
    <property type="match status" value="1"/>
</dbReference>
<dbReference type="FunFam" id="3.40.50.1820:FF:000107">
    <property type="entry name" value="Palmitoyl-protein thioesterase 1"/>
    <property type="match status" value="1"/>
</dbReference>
<keyword evidence="7" id="KW-0325">Glycoprotein</keyword>
<evidence type="ECO:0000313" key="11">
    <source>
        <dbReference type="Proteomes" id="UP000077115"/>
    </source>
</evidence>
<dbReference type="PRINTS" id="PR00414">
    <property type="entry name" value="PPTHIESTRASE"/>
</dbReference>
<dbReference type="SUPFAM" id="SSF53474">
    <property type="entry name" value="alpha/beta-Hydrolases"/>
    <property type="match status" value="1"/>
</dbReference>
<feature type="signal peptide" evidence="9">
    <location>
        <begin position="1"/>
        <end position="17"/>
    </location>
</feature>
<dbReference type="Proteomes" id="UP000077115">
    <property type="component" value="Unassembled WGS sequence"/>
</dbReference>
<dbReference type="EC" id="3.1.2.22" evidence="2"/>
<protein>
    <recommendedName>
        <fullName evidence="3">Palmitoyl-protein thioesterase 1</fullName>
        <ecNumber evidence="2">3.1.2.22</ecNumber>
    </recommendedName>
    <alternativeName>
        <fullName evidence="8">Palmitoyl-protein hydrolase 1</fullName>
    </alternativeName>
</protein>
<dbReference type="OrthoDB" id="10263094at2759"/>
<dbReference type="Gene3D" id="3.40.50.1820">
    <property type="entry name" value="alpha/beta hydrolase"/>
    <property type="match status" value="1"/>
</dbReference>
<evidence type="ECO:0000256" key="1">
    <source>
        <dbReference type="ARBA" id="ARBA00010758"/>
    </source>
</evidence>
<sequence>MLDLLLFVALLVQSALTQHLPPIGWGSHSEGQQPLQQQPDPSYRPIVLWHGMGDSCCDPDSLERLTEMIQRWLPGVFIYSVQLGDSLEQDRQASFFGLVSSQIQEACDNISGVPELANGFNAIGFSQGGLFLRAVVQQCLSSPPIHTLLTFGSPHGGVSDIPNCADRSDTSCSIMRSIVRTGVYWPWVQKKVVQAQYFKRYTDMEQYLSKSAFLADINNDRDDSINTEYAKRLRSLDKFIMVRFENDTMIAPKDTAWFSFYNAQGELQDLKEQLLYKEDRLGLKSLDKSNSLVFSSLPGNHVSIFDWDIDLRHHMYFKQLKKRVYRSTLFCNLINAISKFQFQLKFSDDQFEGYIRDYFSQKV</sequence>
<proteinExistence type="inferred from homology"/>
<dbReference type="EMBL" id="DS022304">
    <property type="protein sequence ID" value="OAJ40289.1"/>
    <property type="molecule type" value="Genomic_DNA"/>
</dbReference>
<gene>
    <name evidence="10" type="ORF">BDEG_24042</name>
</gene>
<dbReference type="STRING" id="403673.A0A177WJH7"/>
<keyword evidence="4 9" id="KW-0732">Signal</keyword>
<feature type="chain" id="PRO_5008077628" description="Palmitoyl-protein thioesterase 1" evidence="9">
    <location>
        <begin position="18"/>
        <end position="363"/>
    </location>
</feature>
<dbReference type="AlphaFoldDB" id="A0A177WJH7"/>
<evidence type="ECO:0000256" key="3">
    <source>
        <dbReference type="ARBA" id="ARBA00014212"/>
    </source>
</evidence>
<evidence type="ECO:0000313" key="10">
    <source>
        <dbReference type="EMBL" id="OAJ40289.1"/>
    </source>
</evidence>
<evidence type="ECO:0000256" key="7">
    <source>
        <dbReference type="ARBA" id="ARBA00023180"/>
    </source>
</evidence>
<keyword evidence="5" id="KW-0378">Hydrolase</keyword>
<name>A0A177WJH7_BATDL</name>
<keyword evidence="6" id="KW-1015">Disulfide bond</keyword>
<reference evidence="10 11" key="2">
    <citation type="submission" date="2016-05" db="EMBL/GenBank/DDBJ databases">
        <title>Lineage-specific infection strategies underlie the spectrum of fungal disease in amphibians.</title>
        <authorList>
            <person name="Cuomo C.A."/>
            <person name="Farrer R.A."/>
            <person name="James T."/>
            <person name="Longcore J."/>
            <person name="Birren B."/>
        </authorList>
    </citation>
    <scope>NUCLEOTIDE SEQUENCE [LARGE SCALE GENOMIC DNA]</scope>
    <source>
        <strain evidence="10 11">JEL423</strain>
    </source>
</reference>
<dbReference type="PANTHER" id="PTHR11247:SF8">
    <property type="entry name" value="PALMITOYL-PROTEIN THIOESTERASE 1"/>
    <property type="match status" value="1"/>
</dbReference>
<evidence type="ECO:0000256" key="5">
    <source>
        <dbReference type="ARBA" id="ARBA00022801"/>
    </source>
</evidence>
<organism evidence="10 11">
    <name type="scientific">Batrachochytrium dendrobatidis (strain JEL423)</name>
    <dbReference type="NCBI Taxonomy" id="403673"/>
    <lineage>
        <taxon>Eukaryota</taxon>
        <taxon>Fungi</taxon>
        <taxon>Fungi incertae sedis</taxon>
        <taxon>Chytridiomycota</taxon>
        <taxon>Chytridiomycota incertae sedis</taxon>
        <taxon>Chytridiomycetes</taxon>
        <taxon>Rhizophydiales</taxon>
        <taxon>Rhizophydiales incertae sedis</taxon>
        <taxon>Batrachochytrium</taxon>
    </lineage>
</organism>
<reference evidence="10 11" key="1">
    <citation type="submission" date="2006-10" db="EMBL/GenBank/DDBJ databases">
        <title>The Genome Sequence of Batrachochytrium dendrobatidis JEL423.</title>
        <authorList>
            <consortium name="The Broad Institute Genome Sequencing Platform"/>
            <person name="Birren B."/>
            <person name="Lander E."/>
            <person name="Galagan J."/>
            <person name="Cuomo C."/>
            <person name="Devon K."/>
            <person name="Jaffe D."/>
            <person name="Butler J."/>
            <person name="Alvarez P."/>
            <person name="Gnerre S."/>
            <person name="Grabherr M."/>
            <person name="Kleber M."/>
            <person name="Mauceli E."/>
            <person name="Brockman W."/>
            <person name="Young S."/>
            <person name="LaButti K."/>
            <person name="Sykes S."/>
            <person name="DeCaprio D."/>
            <person name="Crawford M."/>
            <person name="Koehrsen M."/>
            <person name="Engels R."/>
            <person name="Montgomery P."/>
            <person name="Pearson M."/>
            <person name="Howarth C."/>
            <person name="Larson L."/>
            <person name="White J."/>
            <person name="O'Leary S."/>
            <person name="Kodira C."/>
            <person name="Zeng Q."/>
            <person name="Yandava C."/>
            <person name="Alvarado L."/>
            <person name="Longcore J."/>
            <person name="James T."/>
        </authorList>
    </citation>
    <scope>NUCLEOTIDE SEQUENCE [LARGE SCALE GENOMIC DNA]</scope>
    <source>
        <strain evidence="10 11">JEL423</strain>
    </source>
</reference>
<dbReference type="InterPro" id="IPR002472">
    <property type="entry name" value="Palm_thioest"/>
</dbReference>
<evidence type="ECO:0000256" key="2">
    <source>
        <dbReference type="ARBA" id="ARBA00012423"/>
    </source>
</evidence>
<dbReference type="VEuPathDB" id="FungiDB:BDEG_24042"/>
<dbReference type="InterPro" id="IPR029058">
    <property type="entry name" value="AB_hydrolase_fold"/>
</dbReference>
<dbReference type="PANTHER" id="PTHR11247">
    <property type="entry name" value="PALMITOYL-PROTEIN THIOESTERASE/DOLICHYLDIPHOSPHATASE 1"/>
    <property type="match status" value="1"/>
</dbReference>
<evidence type="ECO:0000256" key="6">
    <source>
        <dbReference type="ARBA" id="ARBA00023157"/>
    </source>
</evidence>
<evidence type="ECO:0000256" key="8">
    <source>
        <dbReference type="ARBA" id="ARBA00031934"/>
    </source>
</evidence>
<evidence type="ECO:0000256" key="4">
    <source>
        <dbReference type="ARBA" id="ARBA00022729"/>
    </source>
</evidence>